<evidence type="ECO:0000256" key="1">
    <source>
        <dbReference type="SAM" id="MobiDB-lite"/>
    </source>
</evidence>
<feature type="region of interest" description="Disordered" evidence="1">
    <location>
        <begin position="55"/>
        <end position="169"/>
    </location>
</feature>
<name>A0ABU0SPX6_9ACTN</name>
<organism evidence="3 4">
    <name type="scientific">Streptomyces umbrinus</name>
    <dbReference type="NCBI Taxonomy" id="67370"/>
    <lineage>
        <taxon>Bacteria</taxon>
        <taxon>Bacillati</taxon>
        <taxon>Actinomycetota</taxon>
        <taxon>Actinomycetes</taxon>
        <taxon>Kitasatosporales</taxon>
        <taxon>Streptomycetaceae</taxon>
        <taxon>Streptomyces</taxon>
        <taxon>Streptomyces phaeochromogenes group</taxon>
    </lineage>
</organism>
<evidence type="ECO:0000313" key="4">
    <source>
        <dbReference type="Proteomes" id="UP001230328"/>
    </source>
</evidence>
<accession>A0ABU0SPX6</accession>
<feature type="region of interest" description="Disordered" evidence="1">
    <location>
        <begin position="249"/>
        <end position="297"/>
    </location>
</feature>
<proteinExistence type="predicted"/>
<dbReference type="EMBL" id="JAUSZI010000002">
    <property type="protein sequence ID" value="MDQ1025609.1"/>
    <property type="molecule type" value="Genomic_DNA"/>
</dbReference>
<dbReference type="Proteomes" id="UP001230328">
    <property type="component" value="Unassembled WGS sequence"/>
</dbReference>
<feature type="compositionally biased region" description="Gly residues" evidence="1">
    <location>
        <begin position="101"/>
        <end position="117"/>
    </location>
</feature>
<keyword evidence="2" id="KW-0812">Transmembrane</keyword>
<comment type="caution">
    <text evidence="3">The sequence shown here is derived from an EMBL/GenBank/DDBJ whole genome shotgun (WGS) entry which is preliminary data.</text>
</comment>
<keyword evidence="4" id="KW-1185">Reference proteome</keyword>
<sequence>MRAGERCRASWATRLGWSAWLLRVVAWGLAGLGLVRASAGLGAMWRGVSARVPGVVVPGKGGTSEETPGRAGRSLPLPRGRLAEEASGPGRQPEEASGRGRALGGIPGLGRLQGGAAGPSRPSGGASDGSRRLEGVSNPSRRLEGAADPSRRPDDTCGPSGLPEASGVALREADDLARFRTAGCGDQRRSGCCATRPRRPPHGPFPAGTPDWDDRPHATADLHVCHPQAGVLRVCHAHTGVSPVLDRTCPSAPSSQPPHVPPLREAPATALRSPPLTANRSASVNRGVTRDRPVPFT</sequence>
<protein>
    <submittedName>
        <fullName evidence="3">Uncharacterized protein</fullName>
    </submittedName>
</protein>
<feature type="region of interest" description="Disordered" evidence="1">
    <location>
        <begin position="184"/>
        <end position="204"/>
    </location>
</feature>
<keyword evidence="2" id="KW-0472">Membrane</keyword>
<feature type="compositionally biased region" description="Basic and acidic residues" evidence="1">
    <location>
        <begin position="288"/>
        <end position="297"/>
    </location>
</feature>
<feature type="compositionally biased region" description="Basic and acidic residues" evidence="1">
    <location>
        <begin position="141"/>
        <end position="155"/>
    </location>
</feature>
<evidence type="ECO:0000256" key="2">
    <source>
        <dbReference type="SAM" id="Phobius"/>
    </source>
</evidence>
<evidence type="ECO:0000313" key="3">
    <source>
        <dbReference type="EMBL" id="MDQ1025609.1"/>
    </source>
</evidence>
<keyword evidence="2" id="KW-1133">Transmembrane helix</keyword>
<feature type="transmembrane region" description="Helical" evidence="2">
    <location>
        <begin position="20"/>
        <end position="45"/>
    </location>
</feature>
<feature type="compositionally biased region" description="Polar residues" evidence="1">
    <location>
        <begin position="276"/>
        <end position="286"/>
    </location>
</feature>
<gene>
    <name evidence="3" type="ORF">QF035_003191</name>
</gene>
<reference evidence="3 4" key="1">
    <citation type="submission" date="2023-07" db="EMBL/GenBank/DDBJ databases">
        <title>Comparative genomics of wheat-associated soil bacteria to identify genetic determinants of phenazine resistance.</title>
        <authorList>
            <person name="Mouncey N."/>
        </authorList>
    </citation>
    <scope>NUCLEOTIDE SEQUENCE [LARGE SCALE GENOMIC DNA]</scope>
    <source>
        <strain evidence="3 4">V2I4</strain>
    </source>
</reference>